<dbReference type="Pfam" id="PF07693">
    <property type="entry name" value="KAP_NTPase"/>
    <property type="match status" value="1"/>
</dbReference>
<feature type="region of interest" description="Disordered" evidence="1">
    <location>
        <begin position="627"/>
        <end position="648"/>
    </location>
</feature>
<protein>
    <submittedName>
        <fullName evidence="3">P-loop NTPase fold protein</fullName>
    </submittedName>
</protein>
<dbReference type="InterPro" id="IPR027417">
    <property type="entry name" value="P-loop_NTPase"/>
</dbReference>
<evidence type="ECO:0000313" key="3">
    <source>
        <dbReference type="EMBL" id="MDI9237783.1"/>
    </source>
</evidence>
<accession>A0ABT6XCY1</accession>
<gene>
    <name evidence="3" type="ORF">QLQ15_02515</name>
</gene>
<proteinExistence type="predicted"/>
<dbReference type="EMBL" id="JASGBI010000001">
    <property type="protein sequence ID" value="MDI9237783.1"/>
    <property type="molecule type" value="Genomic_DNA"/>
</dbReference>
<dbReference type="InterPro" id="IPR011646">
    <property type="entry name" value="KAP_P-loop"/>
</dbReference>
<sequence length="648" mass="72862">MSSPNDHIELFLDHYYKRPIPPGYAVLVKGRWGAGKTWFMKRSLAQLERDGGKVLHVSLNGITSVDAIEGEIFRLLHPVLASKGMALAGKVLKGLLRATIKVDLDGNGRDDASVAPQLPEIKIPDYLTNTEGFVLVFDDIERCSIPIAELLGYINHFVEHSDLKVILVANEDEIIRQEEIESATDRREHRAYLRIKEKLIGKTFEIEPEIDAAARAFVGEFADGPAKKFFKQNDDRIREVFAESKYQNLRHLRLALFDLEDLLNHLAPDIRDSSAVVAELISRYLALSFEIKSGSMVPGDIRDLSRDGYLRSLANDEGARGHYARVSKKYSGIDFVDEPVSNELWVAIFDKGVVDVNAIEQSIRNSRYFSSEQQPSWVRLWHASSLTDEEISELLPQVAHELKNGLYTRAGEVMHASCVLFWLSDLEIHKESRREILDTAKLQLDRLRAVGRLSLDQDVLRNISMGAGYGGLGFHDRGSLEYRELVAHWSNSAEAERIDQFPRRSEELLTLMNTDSGAFYRALVVTNDGDSRFYDTPLLKFIAPSSFVDQYLAIAPSDKQRVGMTFRRRYEFESSNRMLVSEAIWLGQVSELLKARAANLRGTMVANNLVDLAKLMADAKTALESMEEVGGRTDAGADAARAETNGRK</sequence>
<evidence type="ECO:0000256" key="1">
    <source>
        <dbReference type="SAM" id="MobiDB-lite"/>
    </source>
</evidence>
<evidence type="ECO:0000259" key="2">
    <source>
        <dbReference type="Pfam" id="PF07693"/>
    </source>
</evidence>
<feature type="domain" description="KAP NTPase" evidence="2">
    <location>
        <begin position="21"/>
        <end position="221"/>
    </location>
</feature>
<dbReference type="RefSeq" id="WP_283211288.1">
    <property type="nucleotide sequence ID" value="NZ_JASGBI010000001.1"/>
</dbReference>
<dbReference type="Proteomes" id="UP001321580">
    <property type="component" value="Unassembled WGS sequence"/>
</dbReference>
<comment type="caution">
    <text evidence="3">The sequence shown here is derived from an EMBL/GenBank/DDBJ whole genome shotgun (WGS) entry which is preliminary data.</text>
</comment>
<evidence type="ECO:0000313" key="4">
    <source>
        <dbReference type="Proteomes" id="UP001321580"/>
    </source>
</evidence>
<keyword evidence="4" id="KW-1185">Reference proteome</keyword>
<name>A0ABT6XCY1_9GAMM</name>
<dbReference type="Gene3D" id="3.40.50.300">
    <property type="entry name" value="P-loop containing nucleotide triphosphate hydrolases"/>
    <property type="match status" value="1"/>
</dbReference>
<dbReference type="SUPFAM" id="SSF52540">
    <property type="entry name" value="P-loop containing nucleoside triphosphate hydrolases"/>
    <property type="match status" value="1"/>
</dbReference>
<organism evidence="3 4">
    <name type="scientific">Lysobacter stagni</name>
    <dbReference type="NCBI Taxonomy" id="3045172"/>
    <lineage>
        <taxon>Bacteria</taxon>
        <taxon>Pseudomonadati</taxon>
        <taxon>Pseudomonadota</taxon>
        <taxon>Gammaproteobacteria</taxon>
        <taxon>Lysobacterales</taxon>
        <taxon>Lysobacteraceae</taxon>
        <taxon>Lysobacter</taxon>
    </lineage>
</organism>
<reference evidence="3 4" key="1">
    <citation type="submission" date="2023-05" db="EMBL/GenBank/DDBJ databases">
        <title>Lysobacter sp. strain LF1 Genome sequencing and assembly.</title>
        <authorList>
            <person name="Jung Y."/>
        </authorList>
    </citation>
    <scope>NUCLEOTIDE SEQUENCE [LARGE SCALE GENOMIC DNA]</scope>
    <source>
        <strain evidence="3 4">LF1</strain>
    </source>
</reference>